<evidence type="ECO:0000256" key="1">
    <source>
        <dbReference type="SAM" id="MobiDB-lite"/>
    </source>
</evidence>
<feature type="non-terminal residue" evidence="2">
    <location>
        <position position="1"/>
    </location>
</feature>
<keyword evidence="3" id="KW-1185">Reference proteome</keyword>
<gene>
    <name evidence="2" type="ORF">HGA02_11930</name>
</gene>
<organism evidence="2 3">
    <name type="scientific">Cellulomonas septica</name>
    <dbReference type="NCBI Taxonomy" id="285080"/>
    <lineage>
        <taxon>Bacteria</taxon>
        <taxon>Bacillati</taxon>
        <taxon>Actinomycetota</taxon>
        <taxon>Actinomycetes</taxon>
        <taxon>Micrococcales</taxon>
        <taxon>Cellulomonadaceae</taxon>
        <taxon>Cellulomonas</taxon>
    </lineage>
</organism>
<protein>
    <submittedName>
        <fullName evidence="2">Carbohydrate-binding domain-containing protein</fullName>
    </submittedName>
</protein>
<feature type="compositionally biased region" description="Low complexity" evidence="1">
    <location>
        <begin position="165"/>
        <end position="194"/>
    </location>
</feature>
<feature type="compositionally biased region" description="Gly residues" evidence="1">
    <location>
        <begin position="200"/>
        <end position="214"/>
    </location>
</feature>
<sequence>GLGLLPLVVAVGGEQGAAGGMPGGGGELSAQDGVLLEITGGTLVVDAEGDGLDSNGSITMSGGTVVVAGPTSSGNGALDYNGTFGISGGELLAVGASGMAQTPSDGSTQSFVGLTLDGTQQAGTVVHVAAEDGTVLASFTAPKSFSSVVYSSPDVTDGATYTALTGGSTSTPDTTGLSHDGDASSATTSATATAGEVQAGMGGGPGGGGRPSRP</sequence>
<accession>A0ABX1K3L6</accession>
<reference evidence="2 3" key="1">
    <citation type="submission" date="2020-04" db="EMBL/GenBank/DDBJ databases">
        <title>MicrobeNet Type strains.</title>
        <authorList>
            <person name="Nicholson A.C."/>
        </authorList>
    </citation>
    <scope>NUCLEOTIDE SEQUENCE [LARGE SCALE GENOMIC DNA]</scope>
    <source>
        <strain evidence="2 3">ATCC BAA-787</strain>
    </source>
</reference>
<dbReference type="EMBL" id="JAAXOY010000298">
    <property type="protein sequence ID" value="NKY40212.1"/>
    <property type="molecule type" value="Genomic_DNA"/>
</dbReference>
<evidence type="ECO:0000313" key="2">
    <source>
        <dbReference type="EMBL" id="NKY40212.1"/>
    </source>
</evidence>
<dbReference type="Proteomes" id="UP000777774">
    <property type="component" value="Unassembled WGS sequence"/>
</dbReference>
<name>A0ABX1K3L6_9CELL</name>
<feature type="region of interest" description="Disordered" evidence="1">
    <location>
        <begin position="164"/>
        <end position="214"/>
    </location>
</feature>
<proteinExistence type="predicted"/>
<evidence type="ECO:0000313" key="3">
    <source>
        <dbReference type="Proteomes" id="UP000777774"/>
    </source>
</evidence>
<comment type="caution">
    <text evidence="2">The sequence shown here is derived from an EMBL/GenBank/DDBJ whole genome shotgun (WGS) entry which is preliminary data.</text>
</comment>